<evidence type="ECO:0000256" key="2">
    <source>
        <dbReference type="SAM" id="MobiDB-lite"/>
    </source>
</evidence>
<dbReference type="GO" id="GO:0000492">
    <property type="term" value="P:box C/D snoRNP assembly"/>
    <property type="evidence" value="ECO:0007669"/>
    <property type="project" value="TreeGrafter"/>
</dbReference>
<evidence type="ECO:0000259" key="4">
    <source>
        <dbReference type="Pfam" id="PF18482"/>
    </source>
</evidence>
<dbReference type="GO" id="GO:0006364">
    <property type="term" value="P:rRNA processing"/>
    <property type="evidence" value="ECO:0007669"/>
    <property type="project" value="TreeGrafter"/>
</dbReference>
<feature type="compositionally biased region" description="Acidic residues" evidence="2">
    <location>
        <begin position="207"/>
        <end position="216"/>
    </location>
</feature>
<dbReference type="InterPro" id="IPR012981">
    <property type="entry name" value="PIH1_N"/>
</dbReference>
<feature type="domain" description="PIH1 N-terminal" evidence="3">
    <location>
        <begin position="11"/>
        <end position="169"/>
    </location>
</feature>
<organism evidence="5 6">
    <name type="scientific">Saccharomyces pastorianus</name>
    <name type="common">Lager yeast</name>
    <name type="synonym">Saccharomyces cerevisiae x Saccharomyces eubayanus</name>
    <dbReference type="NCBI Taxonomy" id="27292"/>
    <lineage>
        <taxon>Eukaryota</taxon>
        <taxon>Fungi</taxon>
        <taxon>Dikarya</taxon>
        <taxon>Ascomycota</taxon>
        <taxon>Saccharomycotina</taxon>
        <taxon>Saccharomycetes</taxon>
        <taxon>Saccharomycetales</taxon>
        <taxon>Saccharomycetaceae</taxon>
        <taxon>Saccharomyces</taxon>
    </lineage>
</organism>
<evidence type="ECO:0000313" key="5">
    <source>
        <dbReference type="EMBL" id="QID79883.1"/>
    </source>
</evidence>
<dbReference type="Gene3D" id="2.60.40.4160">
    <property type="match status" value="1"/>
</dbReference>
<evidence type="ECO:0000256" key="1">
    <source>
        <dbReference type="ARBA" id="ARBA00008511"/>
    </source>
</evidence>
<protein>
    <submittedName>
        <fullName evidence="5">R2TP complex (Rvb1-Rvb2-Tah1-Pih1) component</fullName>
    </submittedName>
</protein>
<dbReference type="InterPro" id="IPR041441">
    <property type="entry name" value="Pih1_CS_Ascomycota"/>
</dbReference>
<gene>
    <name evidence="5" type="primary">PIH1_1</name>
    <name evidence="5" type="ORF">GRS66_002183</name>
</gene>
<dbReference type="InterPro" id="IPR050734">
    <property type="entry name" value="PIH1/Kintoun_subfamily"/>
</dbReference>
<sequence length="346" mass="39630">MADFLLRPIKQRHRNEDKYVSVDAADGSVSKIEPIADFVIKTKLLSANGPEKLQDGRKVFINVCHSPLVPKPEVDFNARIVFPLIIQNEWEIPIITSCYRMDHDKKGQECYVWDCCINSDCSRWICEDIQLREILVEWCLESCEIRDSVVLCRDRIAFPKMKKKGAELPALEVLNDELHQDYKAKMHKIIEEEAGDPMSILRGRNDDGDDNNDPDDGTLPPLLPIENKISGAKIEEIDKNEIAHRNLKQASAPAPAPAPHEQQEDVPEYEVKMKRFKGAAYKLRILIENKAPNSKPDQFSPSYNFAENIIYINGKLSIPLPRDIVVNAADIKIFHIRKERTLYIYI</sequence>
<evidence type="ECO:0000259" key="3">
    <source>
        <dbReference type="Pfam" id="PF08190"/>
    </source>
</evidence>
<dbReference type="OrthoDB" id="4048181at2759"/>
<dbReference type="GO" id="GO:0005737">
    <property type="term" value="C:cytoplasm"/>
    <property type="evidence" value="ECO:0007669"/>
    <property type="project" value="TreeGrafter"/>
</dbReference>
<name>A0A6C1DTE9_SACPS</name>
<feature type="domain" description="Pih1 Ascomycota CS" evidence="4">
    <location>
        <begin position="268"/>
        <end position="346"/>
    </location>
</feature>
<dbReference type="Pfam" id="PF08190">
    <property type="entry name" value="PIH1"/>
    <property type="match status" value="1"/>
</dbReference>
<accession>A0A6C1DTE9</accession>
<feature type="region of interest" description="Disordered" evidence="2">
    <location>
        <begin position="195"/>
        <end position="222"/>
    </location>
</feature>
<dbReference type="EMBL" id="CP048989">
    <property type="protein sequence ID" value="QID79883.1"/>
    <property type="molecule type" value="Genomic_DNA"/>
</dbReference>
<dbReference type="Pfam" id="PF18482">
    <property type="entry name" value="Pih1_fungal_CS"/>
    <property type="match status" value="1"/>
</dbReference>
<dbReference type="PANTHER" id="PTHR22997">
    <property type="entry name" value="PIH1 DOMAIN-CONTAINING PROTEIN 1"/>
    <property type="match status" value="1"/>
</dbReference>
<dbReference type="Proteomes" id="UP000501346">
    <property type="component" value="Chromosome ScVIII"/>
</dbReference>
<proteinExistence type="inferred from homology"/>
<dbReference type="GO" id="GO:0097255">
    <property type="term" value="C:R2TP complex"/>
    <property type="evidence" value="ECO:0007669"/>
    <property type="project" value="TreeGrafter"/>
</dbReference>
<reference evidence="5 6" key="1">
    <citation type="journal article" date="2019" name="BMC Genomics">
        <title>Chromosome level assembly and comparative genome analysis confirm lager-brewing yeasts originated from a single hybridization.</title>
        <authorList>
            <person name="Salazar A.N."/>
            <person name="Gorter de Vries A.R."/>
            <person name="van den Broek M."/>
            <person name="Brouwers N."/>
            <person name="de la Torre Cortes P."/>
            <person name="Kuijpers N.G.A."/>
            <person name="Daran J.G."/>
            <person name="Abeel T."/>
        </authorList>
    </citation>
    <scope>NUCLEOTIDE SEQUENCE [LARGE SCALE GENOMIC DNA]</scope>
    <source>
        <strain evidence="5 6">CBS 1483</strain>
    </source>
</reference>
<dbReference type="AlphaFoldDB" id="A0A6C1DTE9"/>
<keyword evidence="6" id="KW-1185">Reference proteome</keyword>
<dbReference type="PANTHER" id="PTHR22997:SF0">
    <property type="entry name" value="PIH1 DOMAIN-CONTAINING PROTEIN 1"/>
    <property type="match status" value="1"/>
</dbReference>
<evidence type="ECO:0000313" key="6">
    <source>
        <dbReference type="Proteomes" id="UP000501346"/>
    </source>
</evidence>
<comment type="similarity">
    <text evidence="1">Belongs to the PIH1 family.</text>
</comment>
<dbReference type="GO" id="GO:1990904">
    <property type="term" value="C:ribonucleoprotein complex"/>
    <property type="evidence" value="ECO:0007669"/>
    <property type="project" value="TreeGrafter"/>
</dbReference>